<evidence type="ECO:0000313" key="5">
    <source>
        <dbReference type="EMBL" id="THC95505.1"/>
    </source>
</evidence>
<evidence type="ECO:0000313" key="6">
    <source>
        <dbReference type="Proteomes" id="UP000308092"/>
    </source>
</evidence>
<evidence type="ECO:0000256" key="2">
    <source>
        <dbReference type="ARBA" id="ARBA00022803"/>
    </source>
</evidence>
<keyword evidence="2" id="KW-0802">TPR repeat</keyword>
<keyword evidence="6" id="KW-1185">Reference proteome</keyword>
<feature type="compositionally biased region" description="Polar residues" evidence="3">
    <location>
        <begin position="95"/>
        <end position="119"/>
    </location>
</feature>
<feature type="region of interest" description="Disordered" evidence="3">
    <location>
        <begin position="93"/>
        <end position="120"/>
    </location>
</feature>
<dbReference type="PANTHER" id="PTHR15081">
    <property type="entry name" value="NUCLEAR AUTOANTIGENIC SPERM PROTEIN NASP -RELATED"/>
    <property type="match status" value="1"/>
</dbReference>
<feature type="compositionally biased region" description="Acidic residues" evidence="3">
    <location>
        <begin position="156"/>
        <end position="179"/>
    </location>
</feature>
<name>A0A4S3JJM8_9EURO</name>
<keyword evidence="1" id="KW-0677">Repeat</keyword>
<dbReference type="Pfam" id="PF10516">
    <property type="entry name" value="SHNi-TPR"/>
    <property type="match status" value="1"/>
</dbReference>
<dbReference type="InterPro" id="IPR011990">
    <property type="entry name" value="TPR-like_helical_dom_sf"/>
</dbReference>
<dbReference type="GO" id="GO:0042393">
    <property type="term" value="F:histone binding"/>
    <property type="evidence" value="ECO:0007669"/>
    <property type="project" value="TreeGrafter"/>
</dbReference>
<feature type="region of interest" description="Disordered" evidence="3">
    <location>
        <begin position="286"/>
        <end position="314"/>
    </location>
</feature>
<dbReference type="PANTHER" id="PTHR15081:SF1">
    <property type="entry name" value="NUCLEAR AUTOANTIGENIC SPERM PROTEIN"/>
    <property type="match status" value="1"/>
</dbReference>
<dbReference type="GO" id="GO:0006335">
    <property type="term" value="P:DNA replication-dependent chromatin assembly"/>
    <property type="evidence" value="ECO:0007669"/>
    <property type="project" value="TreeGrafter"/>
</dbReference>
<dbReference type="AlphaFoldDB" id="A0A4S3JJM8"/>
<dbReference type="GO" id="GO:0005654">
    <property type="term" value="C:nucleoplasm"/>
    <property type="evidence" value="ECO:0007669"/>
    <property type="project" value="TreeGrafter"/>
</dbReference>
<dbReference type="InterPro" id="IPR019544">
    <property type="entry name" value="Tetratricopeptide_SHNi-TPR_dom"/>
</dbReference>
<dbReference type="Gene3D" id="1.25.40.10">
    <property type="entry name" value="Tetratricopeptide repeat domain"/>
    <property type="match status" value="1"/>
</dbReference>
<feature type="compositionally biased region" description="Basic and acidic residues" evidence="3">
    <location>
        <begin position="300"/>
        <end position="314"/>
    </location>
</feature>
<proteinExistence type="predicted"/>
<protein>
    <recommendedName>
        <fullName evidence="4">Tetratricopeptide SHNi-TPR domain-containing protein</fullName>
    </recommendedName>
</protein>
<dbReference type="Proteomes" id="UP000308092">
    <property type="component" value="Unassembled WGS sequence"/>
</dbReference>
<evidence type="ECO:0000256" key="1">
    <source>
        <dbReference type="ARBA" id="ARBA00022737"/>
    </source>
</evidence>
<feature type="domain" description="Tetratricopeptide SHNi-TPR" evidence="4">
    <location>
        <begin position="227"/>
        <end position="262"/>
    </location>
</feature>
<dbReference type="STRING" id="1220188.A0A4S3JJM8"/>
<reference evidence="5 6" key="1">
    <citation type="submission" date="2019-03" db="EMBL/GenBank/DDBJ databases">
        <title>The genome sequence of a newly discovered highly antifungal drug resistant Aspergillus species, Aspergillus tanneri NIH 1004.</title>
        <authorList>
            <person name="Mounaud S."/>
            <person name="Singh I."/>
            <person name="Joardar V."/>
            <person name="Pakala S."/>
            <person name="Pakala S."/>
            <person name="Venepally P."/>
            <person name="Hoover J."/>
            <person name="Nierman W."/>
            <person name="Chung J."/>
            <person name="Losada L."/>
        </authorList>
    </citation>
    <scope>NUCLEOTIDE SEQUENCE [LARGE SCALE GENOMIC DNA]</scope>
    <source>
        <strain evidence="5 6">NIH1004</strain>
    </source>
</reference>
<sequence>MADGNPNKADAKSSEAAVEASQVYLEKLIERAAAKDAIRDFDSAAEIYSEATELQAKLNGELSLDNADLLFSYGKALYNVAISKSDVLGSKVAGETQSQSQSEPAQVELSSGPTSTGDNLIQDAVTRGLASKEPLQGGTLPVQAKNKPFFQFSGDENFDDSDTEGDEDDKETAGVDEDEDDFANAFEVLDLARILYHKKLTAIDDASGKGKSAALPSIIRHIKERLADTYDLQAEISLEAERFVDAIADLRAALDLRQTLFSVEHPSVAECHYKLSLALEFGSVQRRNDNSESDNNSQRQFDEQMRKDAATQMEKAIESCRIRMSQEQKKLNSENSLDEDKGAAMRRRIANVKDIIADMEQRLIDLRHQPVSLEDSDGENEAVLKGILGQIMGQSPAEQKDRLETVTKEANDLSAFVKRKPTGKQSSQVTDLPHMHKRAAPEVIREDDAKRIRITSSINTINIVF</sequence>
<accession>A0A4S3JJM8</accession>
<evidence type="ECO:0000259" key="4">
    <source>
        <dbReference type="Pfam" id="PF10516"/>
    </source>
</evidence>
<dbReference type="EMBL" id="SOSA01000154">
    <property type="protein sequence ID" value="THC95505.1"/>
    <property type="molecule type" value="Genomic_DNA"/>
</dbReference>
<evidence type="ECO:0000256" key="3">
    <source>
        <dbReference type="SAM" id="MobiDB-lite"/>
    </source>
</evidence>
<dbReference type="VEuPathDB" id="FungiDB:EYZ11_005020"/>
<dbReference type="GO" id="GO:0034080">
    <property type="term" value="P:CENP-A containing chromatin assembly"/>
    <property type="evidence" value="ECO:0007669"/>
    <property type="project" value="TreeGrafter"/>
</dbReference>
<comment type="caution">
    <text evidence="5">The sequence shown here is derived from an EMBL/GenBank/DDBJ whole genome shotgun (WGS) entry which is preliminary data.</text>
</comment>
<gene>
    <name evidence="5" type="ORF">EYZ11_005020</name>
</gene>
<dbReference type="InterPro" id="IPR051730">
    <property type="entry name" value="NASP-like"/>
</dbReference>
<organism evidence="5 6">
    <name type="scientific">Aspergillus tanneri</name>
    <dbReference type="NCBI Taxonomy" id="1220188"/>
    <lineage>
        <taxon>Eukaryota</taxon>
        <taxon>Fungi</taxon>
        <taxon>Dikarya</taxon>
        <taxon>Ascomycota</taxon>
        <taxon>Pezizomycotina</taxon>
        <taxon>Eurotiomycetes</taxon>
        <taxon>Eurotiomycetidae</taxon>
        <taxon>Eurotiales</taxon>
        <taxon>Aspergillaceae</taxon>
        <taxon>Aspergillus</taxon>
        <taxon>Aspergillus subgen. Circumdati</taxon>
    </lineage>
</organism>
<feature type="region of interest" description="Disordered" evidence="3">
    <location>
        <begin position="151"/>
        <end position="179"/>
    </location>
</feature>